<proteinExistence type="predicted"/>
<comment type="caution">
    <text evidence="1">The sequence shown here is derived from an EMBL/GenBank/DDBJ whole genome shotgun (WGS) entry which is preliminary data.</text>
</comment>
<reference evidence="1" key="1">
    <citation type="submission" date="2020-10" db="EMBL/GenBank/DDBJ databases">
        <authorList>
            <person name="Kikuchi T."/>
        </authorList>
    </citation>
    <scope>NUCLEOTIDE SEQUENCE</scope>
    <source>
        <strain evidence="1">NKZ352</strain>
    </source>
</reference>
<dbReference type="PANTHER" id="PTHR35014">
    <property type="entry name" value="INFECTION RESPONSE PROTEIN-RELATED"/>
    <property type="match status" value="1"/>
</dbReference>
<protein>
    <recommendedName>
        <fullName evidence="3">DUF19 domain-containing protein</fullName>
    </recommendedName>
</protein>
<dbReference type="PANTHER" id="PTHR35014:SF1">
    <property type="entry name" value="INFECTION RESPONSE PROTEIN"/>
    <property type="match status" value="1"/>
</dbReference>
<dbReference type="OrthoDB" id="5909729at2759"/>
<organism evidence="1 2">
    <name type="scientific">Caenorhabditis auriculariae</name>
    <dbReference type="NCBI Taxonomy" id="2777116"/>
    <lineage>
        <taxon>Eukaryota</taxon>
        <taxon>Metazoa</taxon>
        <taxon>Ecdysozoa</taxon>
        <taxon>Nematoda</taxon>
        <taxon>Chromadorea</taxon>
        <taxon>Rhabditida</taxon>
        <taxon>Rhabditina</taxon>
        <taxon>Rhabditomorpha</taxon>
        <taxon>Rhabditoidea</taxon>
        <taxon>Rhabditidae</taxon>
        <taxon>Peloderinae</taxon>
        <taxon>Caenorhabditis</taxon>
    </lineage>
</organism>
<dbReference type="Proteomes" id="UP000835052">
    <property type="component" value="Unassembled WGS sequence"/>
</dbReference>
<dbReference type="EMBL" id="CAJGYM010000027">
    <property type="protein sequence ID" value="CAD6192381.1"/>
    <property type="molecule type" value="Genomic_DNA"/>
</dbReference>
<gene>
    <name evidence="1" type="ORF">CAUJ_LOCUS8300</name>
</gene>
<evidence type="ECO:0008006" key="3">
    <source>
        <dbReference type="Google" id="ProtNLM"/>
    </source>
</evidence>
<name>A0A8S1HD31_9PELO</name>
<evidence type="ECO:0000313" key="1">
    <source>
        <dbReference type="EMBL" id="CAD6192381.1"/>
    </source>
</evidence>
<sequence length="334" mass="38004">MLGVTLLNRRRNSWLYKKLKLREVRLEAVKRKWLFTKKIAVGEDLGRRKLGNGVHGLKRVELHDQDPIGEITYEPFLVKDWLRHFDLGSWKNDVIVTSEPEKWIHVLEAYQPPSVQQPAMKTALVLLLVGVFAHNLIAQQSCSSDQNDQAKGCFSTWLNSYNVSSSQVTFQNFFAARLALFNASGPAGFDQSCTWQLALDTCLQGVDLNSCLTPASFANWFNSPPNDSFEFRTFYYVGDYQCTDGRQVLSKNWNCILKVDTYESSDLQSCYNTYIASVNNGTDVCKAYNQYINCMDSLYAIICGPAVRPYMCQMDEIGFEVNYGGCNKTLQHCF</sequence>
<keyword evidence="2" id="KW-1185">Reference proteome</keyword>
<accession>A0A8S1HD31</accession>
<dbReference type="AlphaFoldDB" id="A0A8S1HD31"/>
<evidence type="ECO:0000313" key="2">
    <source>
        <dbReference type="Proteomes" id="UP000835052"/>
    </source>
</evidence>